<dbReference type="Gene3D" id="1.10.530.10">
    <property type="match status" value="1"/>
</dbReference>
<dbReference type="Pfam" id="PF01464">
    <property type="entry name" value="SLT"/>
    <property type="match status" value="1"/>
</dbReference>
<proteinExistence type="inferred from homology"/>
<feature type="domain" description="Transglycosylase SLT" evidence="2">
    <location>
        <begin position="90"/>
        <end position="196"/>
    </location>
</feature>
<evidence type="ECO:0000256" key="1">
    <source>
        <dbReference type="ARBA" id="ARBA00007734"/>
    </source>
</evidence>
<dbReference type="PANTHER" id="PTHR37423">
    <property type="entry name" value="SOLUBLE LYTIC MUREIN TRANSGLYCOSYLASE-RELATED"/>
    <property type="match status" value="1"/>
</dbReference>
<dbReference type="PANTHER" id="PTHR37423:SF2">
    <property type="entry name" value="MEMBRANE-BOUND LYTIC MUREIN TRANSGLYCOSYLASE C"/>
    <property type="match status" value="1"/>
</dbReference>
<dbReference type="CDD" id="cd00254">
    <property type="entry name" value="LT-like"/>
    <property type="match status" value="1"/>
</dbReference>
<reference evidence="3 4" key="1">
    <citation type="submission" date="2013-08" db="EMBL/GenBank/DDBJ databases">
        <authorList>
            <person name="Huang J."/>
            <person name="Wang G."/>
        </authorList>
    </citation>
    <scope>NUCLEOTIDE SEQUENCE [LARGE SCALE GENOMIC DNA]</scope>
    <source>
        <strain evidence="3 4">JSM 076056</strain>
    </source>
</reference>
<dbReference type="eggNOG" id="COG0741">
    <property type="taxonomic scope" value="Bacteria"/>
</dbReference>
<dbReference type="InterPro" id="IPR000189">
    <property type="entry name" value="Transglyc_AS"/>
</dbReference>
<dbReference type="PROSITE" id="PS00922">
    <property type="entry name" value="TRANSGLYCOSYLASE"/>
    <property type="match status" value="1"/>
</dbReference>
<protein>
    <submittedName>
        <fullName evidence="3">Lytic transglycosylase</fullName>
    </submittedName>
</protein>
<evidence type="ECO:0000313" key="3">
    <source>
        <dbReference type="EMBL" id="KGX92735.1"/>
    </source>
</evidence>
<dbReference type="InterPro" id="IPR023346">
    <property type="entry name" value="Lysozyme-like_dom_sf"/>
</dbReference>
<keyword evidence="4" id="KW-1185">Reference proteome</keyword>
<evidence type="ECO:0000313" key="4">
    <source>
        <dbReference type="Proteomes" id="UP000030528"/>
    </source>
</evidence>
<dbReference type="AlphaFoldDB" id="A0A0A5GNI5"/>
<organism evidence="3 4">
    <name type="scientific">Pontibacillus halophilus JSM 076056 = DSM 19796</name>
    <dbReference type="NCBI Taxonomy" id="1385510"/>
    <lineage>
        <taxon>Bacteria</taxon>
        <taxon>Bacillati</taxon>
        <taxon>Bacillota</taxon>
        <taxon>Bacilli</taxon>
        <taxon>Bacillales</taxon>
        <taxon>Bacillaceae</taxon>
        <taxon>Pontibacillus</taxon>
    </lineage>
</organism>
<dbReference type="Proteomes" id="UP000030528">
    <property type="component" value="Unassembled WGS sequence"/>
</dbReference>
<gene>
    <name evidence="3" type="ORF">N781_15615</name>
</gene>
<dbReference type="SUPFAM" id="SSF53955">
    <property type="entry name" value="Lysozyme-like"/>
    <property type="match status" value="1"/>
</dbReference>
<sequence>MDIQLWQHISQLQAIRTVGTRTPTASMTPATLFAQFLENELAKGNGTATNTFQSSAPSTVPMASHQPRIQYVNQPVPTSSSTSDSIEGHIQQASETYNLDPKLLRAVIQQESNFDPDAVSSAGASGLMQLMPATARGLGVTNVFDPAQNIEGGAKYLRQMLDKYNGNTELALAAYNAGPGNVDKYGGIPPFKETKAYVPKVMGYMNA</sequence>
<dbReference type="RefSeq" id="WP_026800146.1">
    <property type="nucleotide sequence ID" value="NZ_AULI01000007.1"/>
</dbReference>
<dbReference type="InterPro" id="IPR008258">
    <property type="entry name" value="Transglycosylase_SLT_dom_1"/>
</dbReference>
<comment type="similarity">
    <text evidence="1">Belongs to the transglycosylase Slt family.</text>
</comment>
<dbReference type="GO" id="GO:0000270">
    <property type="term" value="P:peptidoglycan metabolic process"/>
    <property type="evidence" value="ECO:0007669"/>
    <property type="project" value="InterPro"/>
</dbReference>
<dbReference type="GO" id="GO:0008933">
    <property type="term" value="F:peptidoglycan lytic transglycosylase activity"/>
    <property type="evidence" value="ECO:0007669"/>
    <property type="project" value="InterPro"/>
</dbReference>
<comment type="caution">
    <text evidence="3">The sequence shown here is derived from an EMBL/GenBank/DDBJ whole genome shotgun (WGS) entry which is preliminary data.</text>
</comment>
<evidence type="ECO:0000259" key="2">
    <source>
        <dbReference type="Pfam" id="PF01464"/>
    </source>
</evidence>
<dbReference type="EMBL" id="AVPE01000005">
    <property type="protein sequence ID" value="KGX92735.1"/>
    <property type="molecule type" value="Genomic_DNA"/>
</dbReference>
<name>A0A0A5GNI5_9BACI</name>
<accession>A0A0A5GNI5</accession>
<dbReference type="STRING" id="1385510.GCA_000425205_01736"/>
<dbReference type="GO" id="GO:0016020">
    <property type="term" value="C:membrane"/>
    <property type="evidence" value="ECO:0007669"/>
    <property type="project" value="InterPro"/>
</dbReference>